<dbReference type="InterPro" id="IPR001568">
    <property type="entry name" value="RNase_T2-like"/>
</dbReference>
<dbReference type="Gene3D" id="3.90.730.10">
    <property type="entry name" value="Ribonuclease T2-like"/>
    <property type="match status" value="1"/>
</dbReference>
<sequence>MIFRLSSGLLILGLLAGCEPEAAAPPAGLSSSSACTIPANLDLATEPTPPDGIPDAPVTGHVLALSWSPEFCRFRGDAPEHASQCGDNRFGFILHGLWPQATTAPHPRACALAPPVTEELVREHFCMTPSAWLIQHEWSAHGTCAWDTAEGYFRDAAMLWQRFERPDLIGLSYDAELVPSDVRRAFARVNEGLPEQAVGIQINARGWLEEVFICLDLDYRPRPCAPAEYGPADSLQEGISIWRGGKTGN</sequence>
<dbReference type="AlphaFoldDB" id="A0A219B3Y9"/>
<dbReference type="GO" id="GO:0033897">
    <property type="term" value="F:ribonuclease T2 activity"/>
    <property type="evidence" value="ECO:0007669"/>
    <property type="project" value="InterPro"/>
</dbReference>
<dbReference type="PROSITE" id="PS00530">
    <property type="entry name" value="RNASE_T2_1"/>
    <property type="match status" value="1"/>
</dbReference>
<evidence type="ECO:0000313" key="4">
    <source>
        <dbReference type="EMBL" id="OWV33075.1"/>
    </source>
</evidence>
<dbReference type="PANTHER" id="PTHR11240">
    <property type="entry name" value="RIBONUCLEASE T2"/>
    <property type="match status" value="1"/>
</dbReference>
<dbReference type="Pfam" id="PF00445">
    <property type="entry name" value="Ribonuclease_T2"/>
    <property type="match status" value="1"/>
</dbReference>
<keyword evidence="5" id="KW-1185">Reference proteome</keyword>
<gene>
    <name evidence="4" type="ORF">B5C34_06100</name>
</gene>
<dbReference type="SUPFAM" id="SSF55895">
    <property type="entry name" value="Ribonuclease Rh-like"/>
    <property type="match status" value="1"/>
</dbReference>
<comment type="similarity">
    <text evidence="1 2">Belongs to the RNase T2 family.</text>
</comment>
<dbReference type="RefSeq" id="WP_088711863.1">
    <property type="nucleotide sequence ID" value="NZ_NFZT01000001.1"/>
</dbReference>
<accession>A0A219B3Y9</accession>
<dbReference type="PROSITE" id="PS51257">
    <property type="entry name" value="PROKAR_LIPOPROTEIN"/>
    <property type="match status" value="1"/>
</dbReference>
<feature type="chain" id="PRO_5012917010" evidence="3">
    <location>
        <begin position="24"/>
        <end position="249"/>
    </location>
</feature>
<protein>
    <submittedName>
        <fullName evidence="4">Uncharacterized protein</fullName>
    </submittedName>
</protein>
<evidence type="ECO:0000256" key="3">
    <source>
        <dbReference type="SAM" id="SignalP"/>
    </source>
</evidence>
<dbReference type="OrthoDB" id="4720638at2"/>
<evidence type="ECO:0000256" key="2">
    <source>
        <dbReference type="RuleBase" id="RU004328"/>
    </source>
</evidence>
<comment type="caution">
    <text evidence="4">The sequence shown here is derived from an EMBL/GenBank/DDBJ whole genome shotgun (WGS) entry which is preliminary data.</text>
</comment>
<proteinExistence type="inferred from homology"/>
<keyword evidence="3" id="KW-0732">Signal</keyword>
<name>A0A219B3Y9_9SPHN</name>
<dbReference type="Proteomes" id="UP000198462">
    <property type="component" value="Unassembled WGS sequence"/>
</dbReference>
<feature type="signal peptide" evidence="3">
    <location>
        <begin position="1"/>
        <end position="23"/>
    </location>
</feature>
<organism evidence="4 5">
    <name type="scientific">Pacificimonas flava</name>
    <dbReference type="NCBI Taxonomy" id="1234595"/>
    <lineage>
        <taxon>Bacteria</taxon>
        <taxon>Pseudomonadati</taxon>
        <taxon>Pseudomonadota</taxon>
        <taxon>Alphaproteobacteria</taxon>
        <taxon>Sphingomonadales</taxon>
        <taxon>Sphingosinicellaceae</taxon>
        <taxon>Pacificimonas</taxon>
    </lineage>
</organism>
<dbReference type="PANTHER" id="PTHR11240:SF22">
    <property type="entry name" value="RIBONUCLEASE T2"/>
    <property type="match status" value="1"/>
</dbReference>
<dbReference type="GO" id="GO:0003723">
    <property type="term" value="F:RNA binding"/>
    <property type="evidence" value="ECO:0007669"/>
    <property type="project" value="InterPro"/>
</dbReference>
<evidence type="ECO:0000256" key="1">
    <source>
        <dbReference type="ARBA" id="ARBA00007469"/>
    </source>
</evidence>
<evidence type="ECO:0000313" key="5">
    <source>
        <dbReference type="Proteomes" id="UP000198462"/>
    </source>
</evidence>
<reference evidence="5" key="1">
    <citation type="submission" date="2017-05" db="EMBL/GenBank/DDBJ databases">
        <authorList>
            <person name="Lin X."/>
        </authorList>
    </citation>
    <scope>NUCLEOTIDE SEQUENCE [LARGE SCALE GENOMIC DNA]</scope>
    <source>
        <strain evidence="5">JLT2012</strain>
    </source>
</reference>
<dbReference type="EMBL" id="NFZT01000001">
    <property type="protein sequence ID" value="OWV33075.1"/>
    <property type="molecule type" value="Genomic_DNA"/>
</dbReference>
<dbReference type="GO" id="GO:0006401">
    <property type="term" value="P:RNA catabolic process"/>
    <property type="evidence" value="ECO:0007669"/>
    <property type="project" value="UniProtKB-ARBA"/>
</dbReference>
<dbReference type="InterPro" id="IPR036430">
    <property type="entry name" value="RNase_T2-like_sf"/>
</dbReference>
<dbReference type="InterPro" id="IPR018188">
    <property type="entry name" value="RNase_T2_His_AS_1"/>
</dbReference>